<dbReference type="InterPro" id="IPR004821">
    <property type="entry name" value="Cyt_trans-like"/>
</dbReference>
<accession>A0A2M9ZNP0</accession>
<dbReference type="OrthoDB" id="5295945at2"/>
<evidence type="ECO:0000256" key="5">
    <source>
        <dbReference type="ARBA" id="ARBA00022679"/>
    </source>
</evidence>
<keyword evidence="7 11" id="KW-0547">Nucleotide-binding</keyword>
<evidence type="ECO:0000313" key="15">
    <source>
        <dbReference type="Proteomes" id="UP000231962"/>
    </source>
</evidence>
<feature type="domain" description="Cytidyltransferase-like" evidence="12">
    <location>
        <begin position="9"/>
        <end position="145"/>
    </location>
</feature>
<dbReference type="AlphaFoldDB" id="A0A2M9ZNP0"/>
<evidence type="ECO:0000256" key="11">
    <source>
        <dbReference type="HAMAP-Rule" id="MF_00244"/>
    </source>
</evidence>
<dbReference type="Gene3D" id="3.40.50.620">
    <property type="entry name" value="HUPs"/>
    <property type="match status" value="1"/>
</dbReference>
<keyword evidence="6 11" id="KW-0548">Nucleotidyltransferase</keyword>
<dbReference type="InterPro" id="IPR005248">
    <property type="entry name" value="NadD/NMNAT"/>
</dbReference>
<dbReference type="HAMAP" id="MF_00244">
    <property type="entry name" value="NaMN_adenylyltr"/>
    <property type="match status" value="1"/>
</dbReference>
<dbReference type="GO" id="GO:0005524">
    <property type="term" value="F:ATP binding"/>
    <property type="evidence" value="ECO:0007669"/>
    <property type="project" value="UniProtKB-KW"/>
</dbReference>
<comment type="similarity">
    <text evidence="3 11">Belongs to the NadD family.</text>
</comment>
<keyword evidence="5 11" id="KW-0808">Transferase</keyword>
<comment type="function">
    <text evidence="1 11">Catalyzes the reversible adenylation of nicotinate mononucleotide (NaMN) to nicotinic acid adenine dinucleotide (NaAD).</text>
</comment>
<evidence type="ECO:0000313" key="14">
    <source>
        <dbReference type="EMBL" id="PJZ73700.1"/>
    </source>
</evidence>
<dbReference type="Proteomes" id="UP000231990">
    <property type="component" value="Unassembled WGS sequence"/>
</dbReference>
<dbReference type="EMBL" id="NPDZ01000004">
    <property type="protein sequence ID" value="PJZ73700.1"/>
    <property type="molecule type" value="Genomic_DNA"/>
</dbReference>
<evidence type="ECO:0000313" key="13">
    <source>
        <dbReference type="EMBL" id="PJZ69693.1"/>
    </source>
</evidence>
<evidence type="ECO:0000256" key="10">
    <source>
        <dbReference type="ARBA" id="ARBA00048721"/>
    </source>
</evidence>
<comment type="pathway">
    <text evidence="2 11">Cofactor biosynthesis; NAD(+) biosynthesis; deamido-NAD(+) from nicotinate D-ribonucleotide: step 1/1.</text>
</comment>
<comment type="catalytic activity">
    <reaction evidence="10 11">
        <text>nicotinate beta-D-ribonucleotide + ATP + H(+) = deamido-NAD(+) + diphosphate</text>
        <dbReference type="Rhea" id="RHEA:22860"/>
        <dbReference type="ChEBI" id="CHEBI:15378"/>
        <dbReference type="ChEBI" id="CHEBI:30616"/>
        <dbReference type="ChEBI" id="CHEBI:33019"/>
        <dbReference type="ChEBI" id="CHEBI:57502"/>
        <dbReference type="ChEBI" id="CHEBI:58437"/>
        <dbReference type="EC" id="2.7.7.18"/>
    </reaction>
</comment>
<keyword evidence="15" id="KW-1185">Reference proteome</keyword>
<dbReference type="PANTHER" id="PTHR39321">
    <property type="entry name" value="NICOTINATE-NUCLEOTIDE ADENYLYLTRANSFERASE-RELATED"/>
    <property type="match status" value="1"/>
</dbReference>
<keyword evidence="9 11" id="KW-0520">NAD</keyword>
<evidence type="ECO:0000256" key="7">
    <source>
        <dbReference type="ARBA" id="ARBA00022741"/>
    </source>
</evidence>
<dbReference type="SUPFAM" id="SSF52374">
    <property type="entry name" value="Nucleotidylyl transferase"/>
    <property type="match status" value="1"/>
</dbReference>
<name>A0A2M9ZNP0_9LEPT</name>
<protein>
    <recommendedName>
        <fullName evidence="11">Probable nicotinate-nucleotide adenylyltransferase</fullName>
        <ecNumber evidence="11">2.7.7.18</ecNumber>
    </recommendedName>
    <alternativeName>
        <fullName evidence="11">Deamido-NAD(+) diphosphorylase</fullName>
    </alternativeName>
    <alternativeName>
        <fullName evidence="11">Deamido-NAD(+) pyrophosphorylase</fullName>
    </alternativeName>
    <alternativeName>
        <fullName evidence="11">Nicotinate mononucleotide adenylyltransferase</fullName>
        <shortName evidence="11">NaMN adenylyltransferase</shortName>
    </alternativeName>
</protein>
<evidence type="ECO:0000256" key="2">
    <source>
        <dbReference type="ARBA" id="ARBA00005019"/>
    </source>
</evidence>
<evidence type="ECO:0000256" key="9">
    <source>
        <dbReference type="ARBA" id="ARBA00023027"/>
    </source>
</evidence>
<dbReference type="NCBIfam" id="TIGR00482">
    <property type="entry name" value="nicotinate (nicotinamide) nucleotide adenylyltransferase"/>
    <property type="match status" value="1"/>
</dbReference>
<dbReference type="InterPro" id="IPR014729">
    <property type="entry name" value="Rossmann-like_a/b/a_fold"/>
</dbReference>
<proteinExistence type="inferred from homology"/>
<keyword evidence="8 11" id="KW-0067">ATP-binding</keyword>
<dbReference type="GO" id="GO:0009435">
    <property type="term" value="P:NAD+ biosynthetic process"/>
    <property type="evidence" value="ECO:0007669"/>
    <property type="project" value="UniProtKB-UniRule"/>
</dbReference>
<dbReference type="UniPathway" id="UPA00253">
    <property type="reaction ID" value="UER00332"/>
</dbReference>
<organism evidence="14 16">
    <name type="scientific">Leptospira perolatii</name>
    <dbReference type="NCBI Taxonomy" id="2023191"/>
    <lineage>
        <taxon>Bacteria</taxon>
        <taxon>Pseudomonadati</taxon>
        <taxon>Spirochaetota</taxon>
        <taxon>Spirochaetia</taxon>
        <taxon>Leptospirales</taxon>
        <taxon>Leptospiraceae</taxon>
        <taxon>Leptospira</taxon>
    </lineage>
</organism>
<dbReference type="CDD" id="cd02165">
    <property type="entry name" value="NMNAT"/>
    <property type="match status" value="1"/>
</dbReference>
<dbReference type="EC" id="2.7.7.18" evidence="11"/>
<reference evidence="15 16" key="1">
    <citation type="submission" date="2017-07" db="EMBL/GenBank/DDBJ databases">
        <title>Leptospira spp. isolated from tropical soils.</title>
        <authorList>
            <person name="Thibeaux R."/>
            <person name="Iraola G."/>
            <person name="Ferres I."/>
            <person name="Bierque E."/>
            <person name="Girault D."/>
            <person name="Soupe-Gilbert M.-E."/>
            <person name="Picardeau M."/>
            <person name="Goarant C."/>
        </authorList>
    </citation>
    <scope>NUCLEOTIDE SEQUENCE [LARGE SCALE GENOMIC DNA]</scope>
    <source>
        <strain evidence="14 16">FH1-B-B1</strain>
        <strain evidence="13 15">FH1-B-C1</strain>
    </source>
</reference>
<dbReference type="GO" id="GO:0004515">
    <property type="term" value="F:nicotinate-nucleotide adenylyltransferase activity"/>
    <property type="evidence" value="ECO:0007669"/>
    <property type="project" value="UniProtKB-UniRule"/>
</dbReference>
<evidence type="ECO:0000256" key="4">
    <source>
        <dbReference type="ARBA" id="ARBA00022642"/>
    </source>
</evidence>
<dbReference type="NCBIfam" id="TIGR00125">
    <property type="entry name" value="cyt_tran_rel"/>
    <property type="match status" value="1"/>
</dbReference>
<evidence type="ECO:0000259" key="12">
    <source>
        <dbReference type="Pfam" id="PF01467"/>
    </source>
</evidence>
<comment type="caution">
    <text evidence="14">The sequence shown here is derived from an EMBL/GenBank/DDBJ whole genome shotgun (WGS) entry which is preliminary data.</text>
</comment>
<dbReference type="Proteomes" id="UP000231962">
    <property type="component" value="Unassembled WGS sequence"/>
</dbReference>
<dbReference type="EMBL" id="NPDY01000008">
    <property type="protein sequence ID" value="PJZ69693.1"/>
    <property type="molecule type" value="Genomic_DNA"/>
</dbReference>
<dbReference type="Pfam" id="PF01467">
    <property type="entry name" value="CTP_transf_like"/>
    <property type="match status" value="1"/>
</dbReference>
<keyword evidence="4 11" id="KW-0662">Pyridine nucleotide biosynthesis</keyword>
<evidence type="ECO:0000256" key="8">
    <source>
        <dbReference type="ARBA" id="ARBA00022840"/>
    </source>
</evidence>
<sequence>MYQSSITGIFGGSFDPPHIGHREIAEHFLQKFPNSEELIVVPNYHSPWKENQANSPDFILSMLGAEFSGLSKIRIWDWELRSNRKNYTYETVCELDRILPTKKFALLIGEDNYSEFHRWRNWESILDRILLLLVFRRTSPLIPENQNLAKYKQKILFLENRLLPAASSDLRKYLPQAIQEKKKPIELSDLVWNIILKSGYYT</sequence>
<evidence type="ECO:0000313" key="16">
    <source>
        <dbReference type="Proteomes" id="UP000231990"/>
    </source>
</evidence>
<evidence type="ECO:0000256" key="1">
    <source>
        <dbReference type="ARBA" id="ARBA00002324"/>
    </source>
</evidence>
<evidence type="ECO:0000256" key="6">
    <source>
        <dbReference type="ARBA" id="ARBA00022695"/>
    </source>
</evidence>
<dbReference type="PANTHER" id="PTHR39321:SF3">
    <property type="entry name" value="PHOSPHOPANTETHEINE ADENYLYLTRANSFERASE"/>
    <property type="match status" value="1"/>
</dbReference>
<gene>
    <name evidence="11 14" type="primary">nadD</name>
    <name evidence="13" type="ORF">CH360_10035</name>
    <name evidence="14" type="ORF">CH373_08890</name>
</gene>
<evidence type="ECO:0000256" key="3">
    <source>
        <dbReference type="ARBA" id="ARBA00009014"/>
    </source>
</evidence>